<dbReference type="InterPro" id="IPR036568">
    <property type="entry name" value="GGCT-like_sf"/>
</dbReference>
<dbReference type="Pfam" id="PF13772">
    <property type="entry name" value="AIG2_2"/>
    <property type="match status" value="1"/>
</dbReference>
<organism evidence="1 2">
    <name type="scientific">Pedobacter psychrophilus</name>
    <dbReference type="NCBI Taxonomy" id="1826909"/>
    <lineage>
        <taxon>Bacteria</taxon>
        <taxon>Pseudomonadati</taxon>
        <taxon>Bacteroidota</taxon>
        <taxon>Sphingobacteriia</taxon>
        <taxon>Sphingobacteriales</taxon>
        <taxon>Sphingobacteriaceae</taxon>
        <taxon>Pedobacter</taxon>
    </lineage>
</organism>
<accession>A0A179DCM9</accession>
<dbReference type="AlphaFoldDB" id="A0A179DCM9"/>
<protein>
    <recommendedName>
        <fullName evidence="3">Gamma-glutamylcyclotransferase</fullName>
    </recommendedName>
</protein>
<dbReference type="RefSeq" id="WP_068823232.1">
    <property type="nucleotide sequence ID" value="NZ_LWHJ01000030.1"/>
</dbReference>
<evidence type="ECO:0008006" key="3">
    <source>
        <dbReference type="Google" id="ProtNLM"/>
    </source>
</evidence>
<sequence>MENSFLYFGYGSGLNPALVEFRVNEPVEILCKGELKNYALRFNRKNPDGSARGNLQPIENEYTLGLLYQIHKNKFEQLSATEPEYILQEFEIITEKETLKAFAFICSHCENNIHPQEKYINGIIAAAHSQNFPEEYILKIKKQIQAK</sequence>
<reference evidence="1 2" key="1">
    <citation type="submission" date="2016-04" db="EMBL/GenBank/DDBJ databases">
        <authorList>
            <person name="Evans L.H."/>
            <person name="Alamgir A."/>
            <person name="Owens N."/>
            <person name="Weber N.D."/>
            <person name="Virtaneva K."/>
            <person name="Barbian K."/>
            <person name="Babar A."/>
            <person name="Rosenke K."/>
        </authorList>
    </citation>
    <scope>NUCLEOTIDE SEQUENCE [LARGE SCALE GENOMIC DNA]</scope>
    <source>
        <strain evidence="1 2">CCM 8644</strain>
    </source>
</reference>
<dbReference type="EMBL" id="LWHJ01000030">
    <property type="protein sequence ID" value="OAQ38460.1"/>
    <property type="molecule type" value="Genomic_DNA"/>
</dbReference>
<name>A0A179DCM9_9SPHI</name>
<reference evidence="1 2" key="2">
    <citation type="submission" date="2016-06" db="EMBL/GenBank/DDBJ databases">
        <title>Pedobacter psychrophilus sp. nov., isolated from Antarctic fragmentary rock.</title>
        <authorList>
            <person name="Svec P."/>
        </authorList>
    </citation>
    <scope>NUCLEOTIDE SEQUENCE [LARGE SCALE GENOMIC DNA]</scope>
    <source>
        <strain evidence="1 2">CCM 8644</strain>
    </source>
</reference>
<dbReference type="CDD" id="cd06661">
    <property type="entry name" value="GGCT_like"/>
    <property type="match status" value="1"/>
</dbReference>
<proteinExistence type="predicted"/>
<comment type="caution">
    <text evidence="1">The sequence shown here is derived from an EMBL/GenBank/DDBJ whole genome shotgun (WGS) entry which is preliminary data.</text>
</comment>
<dbReference type="Gene3D" id="3.10.490.10">
    <property type="entry name" value="Gamma-glutamyl cyclotransferase-like"/>
    <property type="match status" value="1"/>
</dbReference>
<evidence type="ECO:0000313" key="1">
    <source>
        <dbReference type="EMBL" id="OAQ38460.1"/>
    </source>
</evidence>
<dbReference type="SUPFAM" id="SSF110857">
    <property type="entry name" value="Gamma-glutamyl cyclotransferase-like"/>
    <property type="match status" value="1"/>
</dbReference>
<dbReference type="OrthoDB" id="141582at2"/>
<dbReference type="InterPro" id="IPR013024">
    <property type="entry name" value="GGCT-like"/>
</dbReference>
<gene>
    <name evidence="1" type="ORF">A5893_13620</name>
</gene>
<dbReference type="Proteomes" id="UP000078459">
    <property type="component" value="Unassembled WGS sequence"/>
</dbReference>
<keyword evidence="2" id="KW-1185">Reference proteome</keyword>
<evidence type="ECO:0000313" key="2">
    <source>
        <dbReference type="Proteomes" id="UP000078459"/>
    </source>
</evidence>
<dbReference type="STRING" id="1826909.A5893_13620"/>